<dbReference type="InParanoid" id="Q2LTP1"/>
<dbReference type="AlphaFoldDB" id="Q2LTP1"/>
<organism evidence="1 2">
    <name type="scientific">Syntrophus aciditrophicus (strain SB)</name>
    <dbReference type="NCBI Taxonomy" id="56780"/>
    <lineage>
        <taxon>Bacteria</taxon>
        <taxon>Pseudomonadati</taxon>
        <taxon>Thermodesulfobacteriota</taxon>
        <taxon>Syntrophia</taxon>
        <taxon>Syntrophales</taxon>
        <taxon>Syntrophaceae</taxon>
        <taxon>Syntrophus</taxon>
    </lineage>
</organism>
<sequence length="62" mass="7349">MQADFPSQNVHEIIFNGKRAMLHNWIDNAKETQYKIRPTMDNHARNMNPPVARTRCFFNFGK</sequence>
<name>Q2LTP1_SYNAS</name>
<dbReference type="Proteomes" id="UP000001933">
    <property type="component" value="Chromosome"/>
</dbReference>
<keyword evidence="2" id="KW-1185">Reference proteome</keyword>
<dbReference type="HOGENOM" id="CLU_2902623_0_0_7"/>
<protein>
    <submittedName>
        <fullName evidence="1">Hypothetical cytosolic protein</fullName>
    </submittedName>
</protein>
<dbReference type="STRING" id="56780.SYN_03144"/>
<accession>Q2LTP1</accession>
<dbReference type="EMBL" id="CP000252">
    <property type="protein sequence ID" value="ABC77451.1"/>
    <property type="molecule type" value="Genomic_DNA"/>
</dbReference>
<evidence type="ECO:0000313" key="1">
    <source>
        <dbReference type="EMBL" id="ABC77451.1"/>
    </source>
</evidence>
<dbReference type="KEGG" id="sat:SYN_03144"/>
<reference evidence="1 2" key="1">
    <citation type="journal article" date="2007" name="Proc. Natl. Acad. Sci. U.S.A.">
        <title>The genome of Syntrophus aciditrophicus: life at the thermodynamic limit of microbial growth.</title>
        <authorList>
            <person name="McInerney M.J."/>
            <person name="Rohlin L."/>
            <person name="Mouttaki H."/>
            <person name="Kim U."/>
            <person name="Krupp R.S."/>
            <person name="Rios-Hernandez L."/>
            <person name="Sieber J."/>
            <person name="Struchtemeyer C.G."/>
            <person name="Bhattacharyya A."/>
            <person name="Campbell J.W."/>
            <person name="Gunsalus R.P."/>
        </authorList>
    </citation>
    <scope>NUCLEOTIDE SEQUENCE [LARGE SCALE GENOMIC DNA]</scope>
    <source>
        <strain evidence="1 2">SB</strain>
    </source>
</reference>
<proteinExistence type="predicted"/>
<gene>
    <name evidence="1" type="ORF">SYN_03144</name>
</gene>
<evidence type="ECO:0000313" key="2">
    <source>
        <dbReference type="Proteomes" id="UP000001933"/>
    </source>
</evidence>